<gene>
    <name evidence="1" type="ORF">BaRGS_00009183</name>
</gene>
<organism evidence="1 2">
    <name type="scientific">Batillaria attramentaria</name>
    <dbReference type="NCBI Taxonomy" id="370345"/>
    <lineage>
        <taxon>Eukaryota</taxon>
        <taxon>Metazoa</taxon>
        <taxon>Spiralia</taxon>
        <taxon>Lophotrochozoa</taxon>
        <taxon>Mollusca</taxon>
        <taxon>Gastropoda</taxon>
        <taxon>Caenogastropoda</taxon>
        <taxon>Sorbeoconcha</taxon>
        <taxon>Cerithioidea</taxon>
        <taxon>Batillariidae</taxon>
        <taxon>Batillaria</taxon>
    </lineage>
</organism>
<comment type="caution">
    <text evidence="1">The sequence shown here is derived from an EMBL/GenBank/DDBJ whole genome shotgun (WGS) entry which is preliminary data.</text>
</comment>
<dbReference type="Proteomes" id="UP001519460">
    <property type="component" value="Unassembled WGS sequence"/>
</dbReference>
<protein>
    <submittedName>
        <fullName evidence="1">Uncharacterized protein</fullName>
    </submittedName>
</protein>
<keyword evidence="2" id="KW-1185">Reference proteome</keyword>
<evidence type="ECO:0000313" key="2">
    <source>
        <dbReference type="Proteomes" id="UP001519460"/>
    </source>
</evidence>
<accession>A0ABD0LK01</accession>
<name>A0ABD0LK01_9CAEN</name>
<dbReference type="EMBL" id="JACVVK020000043">
    <property type="protein sequence ID" value="KAK7499531.1"/>
    <property type="molecule type" value="Genomic_DNA"/>
</dbReference>
<reference evidence="1 2" key="1">
    <citation type="journal article" date="2023" name="Sci. Data">
        <title>Genome assembly of the Korean intertidal mud-creeper Batillaria attramentaria.</title>
        <authorList>
            <person name="Patra A.K."/>
            <person name="Ho P.T."/>
            <person name="Jun S."/>
            <person name="Lee S.J."/>
            <person name="Kim Y."/>
            <person name="Won Y.J."/>
        </authorList>
    </citation>
    <scope>NUCLEOTIDE SEQUENCE [LARGE SCALE GENOMIC DNA]</scope>
    <source>
        <strain evidence="1">Wonlab-2016</strain>
    </source>
</reference>
<proteinExistence type="predicted"/>
<evidence type="ECO:0000313" key="1">
    <source>
        <dbReference type="EMBL" id="KAK7499531.1"/>
    </source>
</evidence>
<sequence length="90" mass="9637">MVMYVYGGQKPAEPTIRTPGLVSPAVRYALSSVSCGDPTARSLAPTSKVPTMSWSVSITGDLWPSPGAAWCMGRRLTDTLSQCVGRETCW</sequence>
<dbReference type="AlphaFoldDB" id="A0ABD0LK01"/>